<name>A0A9P4JE60_9PLEO</name>
<evidence type="ECO:0000256" key="7">
    <source>
        <dbReference type="ARBA" id="ARBA00023277"/>
    </source>
</evidence>
<dbReference type="InterPro" id="IPR017853">
    <property type="entry name" value="GH"/>
</dbReference>
<dbReference type="GO" id="GO:0045493">
    <property type="term" value="P:xylan catabolic process"/>
    <property type="evidence" value="ECO:0007669"/>
    <property type="project" value="UniProtKB-KW"/>
</dbReference>
<dbReference type="InterPro" id="IPR044993">
    <property type="entry name" value="BXL"/>
</dbReference>
<dbReference type="AlphaFoldDB" id="A0A9P4JE60"/>
<dbReference type="SMART" id="SM01217">
    <property type="entry name" value="Fn3_like"/>
    <property type="match status" value="1"/>
</dbReference>
<dbReference type="InterPro" id="IPR036962">
    <property type="entry name" value="Glyco_hydro_3_N_sf"/>
</dbReference>
<feature type="signal peptide" evidence="12">
    <location>
        <begin position="1"/>
        <end position="21"/>
    </location>
</feature>
<keyword evidence="9" id="KW-0624">Polysaccharide degradation</keyword>
<evidence type="ECO:0000256" key="9">
    <source>
        <dbReference type="ARBA" id="ARBA00023326"/>
    </source>
</evidence>
<evidence type="ECO:0000256" key="10">
    <source>
        <dbReference type="ARBA" id="ARBA00024574"/>
    </source>
</evidence>
<evidence type="ECO:0000313" key="15">
    <source>
        <dbReference type="Proteomes" id="UP000799536"/>
    </source>
</evidence>
<dbReference type="PANTHER" id="PTHR42721">
    <property type="entry name" value="SUGAR HYDROLASE-RELATED"/>
    <property type="match status" value="1"/>
</dbReference>
<keyword evidence="4 12" id="KW-0732">Signal</keyword>
<keyword evidence="7" id="KW-0119">Carbohydrate metabolism</keyword>
<evidence type="ECO:0000259" key="13">
    <source>
        <dbReference type="SMART" id="SM01217"/>
    </source>
</evidence>
<evidence type="ECO:0000256" key="12">
    <source>
        <dbReference type="SAM" id="SignalP"/>
    </source>
</evidence>
<evidence type="ECO:0000256" key="1">
    <source>
        <dbReference type="ARBA" id="ARBA00004851"/>
    </source>
</evidence>
<dbReference type="Pfam" id="PF01915">
    <property type="entry name" value="Glyco_hydro_3_C"/>
    <property type="match status" value="1"/>
</dbReference>
<keyword evidence="3" id="KW-0858">Xylan degradation</keyword>
<comment type="caution">
    <text evidence="14">The sequence shown here is derived from an EMBL/GenBank/DDBJ whole genome shotgun (WGS) entry which is preliminary data.</text>
</comment>
<dbReference type="InterPro" id="IPR002772">
    <property type="entry name" value="Glyco_hydro_3_C"/>
</dbReference>
<evidence type="ECO:0000256" key="6">
    <source>
        <dbReference type="ARBA" id="ARBA00023180"/>
    </source>
</evidence>
<keyword evidence="5 14" id="KW-0378">Hydrolase</keyword>
<evidence type="ECO:0000256" key="2">
    <source>
        <dbReference type="ARBA" id="ARBA00005336"/>
    </source>
</evidence>
<dbReference type="InterPro" id="IPR001764">
    <property type="entry name" value="Glyco_hydro_3_N"/>
</dbReference>
<dbReference type="Gene3D" id="3.20.20.300">
    <property type="entry name" value="Glycoside hydrolase, family 3, N-terminal domain"/>
    <property type="match status" value="1"/>
</dbReference>
<dbReference type="OrthoDB" id="47059at2759"/>
<feature type="chain" id="PRO_5040375619" description="xylan 1,4-beta-xylosidase" evidence="12">
    <location>
        <begin position="22"/>
        <end position="762"/>
    </location>
</feature>
<keyword evidence="6" id="KW-0325">Glycoprotein</keyword>
<reference evidence="14" key="1">
    <citation type="journal article" date="2020" name="Stud. Mycol.">
        <title>101 Dothideomycetes genomes: a test case for predicting lifestyles and emergence of pathogens.</title>
        <authorList>
            <person name="Haridas S."/>
            <person name="Albert R."/>
            <person name="Binder M."/>
            <person name="Bloem J."/>
            <person name="Labutti K."/>
            <person name="Salamov A."/>
            <person name="Andreopoulos B."/>
            <person name="Baker S."/>
            <person name="Barry K."/>
            <person name="Bills G."/>
            <person name="Bluhm B."/>
            <person name="Cannon C."/>
            <person name="Castanera R."/>
            <person name="Culley D."/>
            <person name="Daum C."/>
            <person name="Ezra D."/>
            <person name="Gonzalez J."/>
            <person name="Henrissat B."/>
            <person name="Kuo A."/>
            <person name="Liang C."/>
            <person name="Lipzen A."/>
            <person name="Lutzoni F."/>
            <person name="Magnuson J."/>
            <person name="Mondo S."/>
            <person name="Nolan M."/>
            <person name="Ohm R."/>
            <person name="Pangilinan J."/>
            <person name="Park H.-J."/>
            <person name="Ramirez L."/>
            <person name="Alfaro M."/>
            <person name="Sun H."/>
            <person name="Tritt A."/>
            <person name="Yoshinaga Y."/>
            <person name="Zwiers L.-H."/>
            <person name="Turgeon B."/>
            <person name="Goodwin S."/>
            <person name="Spatafora J."/>
            <person name="Crous P."/>
            <person name="Grigoriev I."/>
        </authorList>
    </citation>
    <scope>NUCLEOTIDE SEQUENCE</scope>
    <source>
        <strain evidence="14">ATCC 74209</strain>
    </source>
</reference>
<dbReference type="Gene3D" id="3.40.50.1700">
    <property type="entry name" value="Glycoside hydrolase family 3 C-terminal domain"/>
    <property type="match status" value="1"/>
</dbReference>
<dbReference type="Pfam" id="PF00933">
    <property type="entry name" value="Glyco_hydro_3"/>
    <property type="match status" value="1"/>
</dbReference>
<evidence type="ECO:0000256" key="8">
    <source>
        <dbReference type="ARBA" id="ARBA00023295"/>
    </source>
</evidence>
<comment type="similarity">
    <text evidence="2">Belongs to the glycosyl hydrolase 3 family.</text>
</comment>
<dbReference type="GO" id="GO:0046556">
    <property type="term" value="F:alpha-L-arabinofuranosidase activity"/>
    <property type="evidence" value="ECO:0007669"/>
    <property type="project" value="TreeGrafter"/>
</dbReference>
<protein>
    <recommendedName>
        <fullName evidence="11">xylan 1,4-beta-xylosidase</fullName>
        <ecNumber evidence="11">3.2.1.37</ecNumber>
    </recommendedName>
</protein>
<evidence type="ECO:0000256" key="11">
    <source>
        <dbReference type="ARBA" id="ARBA00026107"/>
    </source>
</evidence>
<dbReference type="InterPro" id="IPR013783">
    <property type="entry name" value="Ig-like_fold"/>
</dbReference>
<sequence length="762" mass="82315">MVLFSVISLVTVGLLMPRALGAERPGHIVPDCVNGPLKSNKICDVKAKPAERAAALVAAMTQQEKLANLVSKAPGVSRLGLPPYNWWGEALHGVAGAPGIDFSGDFKSATQFAQPLLLSAAFDDDLVHEVAKVIGTEARAFGNGGKAPFDFWTPDVNPFKDPRWGRGSETPGEDVLRIKGYAKSMLSGLEGNNPKERLVIATCKHYAANDLEDWKGATRHNFDAKITQQDLAEYYLQPFQQCARDSKVGSFMCSYNSINGVPACANTFLMGTILRDHWKWTDDNNYITSDCEAVLDVSVNHHYAPSNAAGTALTFNAGMDSSCEYSGSSDIPGAWSTGALNETTVDRALNRLYHGLVRAGYFDGPAAVYAKLGASNVNTKAAQQLAREAASDGIVMLKNDKTLPLDLKRGSKVAMIGFWASDDSKIRGGYSGPAPFLHSPVYAAQQLGLSVKTSTGPILQSNAANDNWTTDALTAAKGSDYILYFGGQDTSAAAEGMDRLSLAWPEAQVTLVKKLSGLGKPLVVIQMGDMLDNTPLLTNKGVNSILWASWPGQDGGPAVMDIIVGAKAVAGRLPVTQYPTNYTDLPMTDMNLRPSASSPGRTYRWYPTPIQSFGYGLHYTSFKVSFGTFGRRFSIQDLLKACSDEFPDTCALPPLPVNVKNTGKRTSDFVVLAFISSTNGPRPYPIKTLVAYTRIRDIAPNRTADALLEWTLGNIARHDEKGNTVLYPGDYQILLDEPLQTKFNFTLTGTEAVLDKWPSPPA</sequence>
<dbReference type="SUPFAM" id="SSF52279">
    <property type="entry name" value="Beta-D-glucan exohydrolase, C-terminal domain"/>
    <property type="match status" value="1"/>
</dbReference>
<dbReference type="Gene3D" id="2.60.40.10">
    <property type="entry name" value="Immunoglobulins"/>
    <property type="match status" value="1"/>
</dbReference>
<organism evidence="14 15">
    <name type="scientific">Delitschia confertaspora ATCC 74209</name>
    <dbReference type="NCBI Taxonomy" id="1513339"/>
    <lineage>
        <taxon>Eukaryota</taxon>
        <taxon>Fungi</taxon>
        <taxon>Dikarya</taxon>
        <taxon>Ascomycota</taxon>
        <taxon>Pezizomycotina</taxon>
        <taxon>Dothideomycetes</taxon>
        <taxon>Pleosporomycetidae</taxon>
        <taxon>Pleosporales</taxon>
        <taxon>Delitschiaceae</taxon>
        <taxon>Delitschia</taxon>
    </lineage>
</organism>
<proteinExistence type="inferred from homology"/>
<keyword evidence="8" id="KW-0326">Glycosidase</keyword>
<dbReference type="EC" id="3.2.1.37" evidence="11"/>
<dbReference type="SUPFAM" id="SSF51445">
    <property type="entry name" value="(Trans)glycosidases"/>
    <property type="match status" value="1"/>
</dbReference>
<dbReference type="GO" id="GO:0009044">
    <property type="term" value="F:xylan 1,4-beta-xylosidase activity"/>
    <property type="evidence" value="ECO:0007669"/>
    <property type="project" value="UniProtKB-EC"/>
</dbReference>
<dbReference type="EMBL" id="ML994204">
    <property type="protein sequence ID" value="KAF2197733.1"/>
    <property type="molecule type" value="Genomic_DNA"/>
</dbReference>
<evidence type="ECO:0000256" key="3">
    <source>
        <dbReference type="ARBA" id="ARBA00022651"/>
    </source>
</evidence>
<dbReference type="InterPro" id="IPR026891">
    <property type="entry name" value="Fn3-like"/>
</dbReference>
<evidence type="ECO:0000313" key="14">
    <source>
        <dbReference type="EMBL" id="KAF2197733.1"/>
    </source>
</evidence>
<feature type="domain" description="Fibronectin type III-like" evidence="13">
    <location>
        <begin position="669"/>
        <end position="739"/>
    </location>
</feature>
<evidence type="ECO:0000256" key="4">
    <source>
        <dbReference type="ARBA" id="ARBA00022729"/>
    </source>
</evidence>
<dbReference type="PANTHER" id="PTHR42721:SF3">
    <property type="entry name" value="BETA-D-XYLOSIDASE 5-RELATED"/>
    <property type="match status" value="1"/>
</dbReference>
<dbReference type="Proteomes" id="UP000799536">
    <property type="component" value="Unassembled WGS sequence"/>
</dbReference>
<dbReference type="InterPro" id="IPR036881">
    <property type="entry name" value="Glyco_hydro_3_C_sf"/>
</dbReference>
<keyword evidence="15" id="KW-1185">Reference proteome</keyword>
<comment type="pathway">
    <text evidence="1">Glycan degradation; xylan degradation.</text>
</comment>
<evidence type="ECO:0000256" key="5">
    <source>
        <dbReference type="ARBA" id="ARBA00022801"/>
    </source>
</evidence>
<gene>
    <name evidence="14" type="ORF">GQ43DRAFT_191630</name>
</gene>
<dbReference type="GO" id="GO:0031222">
    <property type="term" value="P:arabinan catabolic process"/>
    <property type="evidence" value="ECO:0007669"/>
    <property type="project" value="TreeGrafter"/>
</dbReference>
<accession>A0A9P4JE60</accession>
<comment type="catalytic activity">
    <reaction evidence="10">
        <text>Hydrolysis of (1-&gt;4)-beta-D-xylans, to remove successive D-xylose residues from the non-reducing termini.</text>
        <dbReference type="EC" id="3.2.1.37"/>
    </reaction>
</comment>